<sequence>MGLTRREFLQRSSGAIAIGGALGSGLWAWGDRAGKVLAAPTSRKLALLIGISQYPEAVSDIPPVKGGLLPGSLTDVEMQRQVLQHRFGFQPADMVTLTDEQATWAGITEAFQAHLLEQAKPGDVVVVHISGLGSRVRSATDPEQLWDSIVPIDGGLPTSDRPLIADLTRATLEQLVRSLPTSQVLTLLDLGFSNLGTSLQGNLRIRARPNAPTGDLHPQELALQESLGDRLRVAKAALSGPLPGLFLTAAAPGQAALEGRWSGFSAGLLTYALTQYLWDATAGTALSTVLTQTSSSIKRLSGANQEPQADGTLSRDGASAYPLVPAEAGADGVILVAPDSARTLRLWAGGLPPSALSAYSPGSLWETLGSAPQLLRVQSRDGLTLKVLPVIEGASVEPGQPVQERVRLLPRSVGLTIALDSSLDRIERVDATSAFTAAKVSLVNAGEQSADYLFGKRRAVETTVAAVSLSELPNPAVQTDVPPAQPVLEMPSSPASLDGKYGLFYPGRVPLGIELSTADEAVKTAVNRLTPQLRSLFAMKLLRLTVNASSSRLSVRAILEQIGPGSTTARPLPIVQQETVSIPNRLSSKRLGAAVESGAPVPAGSTLRYRLQNAGDQPLYGMLMGLDNTGQAIALPLSTSTEQPPLLPGSSLTLPAEPSPGWVVPNVPGLAETFLILSVAPFRRTLAGLPIAPGAIPRQAIALPNPLDVAQSILQDLHDATSDATSTDSPSLGNFPSNFPGDSYALDVTRWATLHLMYRVEATA</sequence>
<protein>
    <submittedName>
        <fullName evidence="2">Caspase family protein</fullName>
    </submittedName>
</protein>
<evidence type="ECO:0000313" key="2">
    <source>
        <dbReference type="EMBL" id="WOB43980.1"/>
    </source>
</evidence>
<dbReference type="GO" id="GO:0005737">
    <property type="term" value="C:cytoplasm"/>
    <property type="evidence" value="ECO:0007669"/>
    <property type="project" value="TreeGrafter"/>
</dbReference>
<gene>
    <name evidence="2" type="ORF">HNI00_13100</name>
</gene>
<dbReference type="GO" id="GO:0006508">
    <property type="term" value="P:proteolysis"/>
    <property type="evidence" value="ECO:0007669"/>
    <property type="project" value="InterPro"/>
</dbReference>
<evidence type="ECO:0000259" key="1">
    <source>
        <dbReference type="Pfam" id="PF00656"/>
    </source>
</evidence>
<dbReference type="GO" id="GO:0004197">
    <property type="term" value="F:cysteine-type endopeptidase activity"/>
    <property type="evidence" value="ECO:0007669"/>
    <property type="project" value="InterPro"/>
</dbReference>
<dbReference type="PANTHER" id="PTHR48104">
    <property type="entry name" value="METACASPASE-4"/>
    <property type="match status" value="1"/>
</dbReference>
<organism evidence="2">
    <name type="scientific">Thermoleptolyngbya oregonensis NK1-22</name>
    <dbReference type="NCBI Taxonomy" id="2547457"/>
    <lineage>
        <taxon>Bacteria</taxon>
        <taxon>Bacillati</taxon>
        <taxon>Cyanobacteriota</taxon>
        <taxon>Cyanophyceae</taxon>
        <taxon>Oculatellales</taxon>
        <taxon>Oculatellaceae</taxon>
        <taxon>Thermoleptolyngbya</taxon>
    </lineage>
</organism>
<dbReference type="InterPro" id="IPR029030">
    <property type="entry name" value="Caspase-like_dom_sf"/>
</dbReference>
<dbReference type="PROSITE" id="PS51318">
    <property type="entry name" value="TAT"/>
    <property type="match status" value="1"/>
</dbReference>
<dbReference type="SUPFAM" id="SSF52129">
    <property type="entry name" value="Caspase-like"/>
    <property type="match status" value="1"/>
</dbReference>
<dbReference type="InterPro" id="IPR050452">
    <property type="entry name" value="Metacaspase"/>
</dbReference>
<dbReference type="AlphaFoldDB" id="A0AA96Y4U7"/>
<dbReference type="EMBL" id="CP053540">
    <property type="protein sequence ID" value="WOB43980.1"/>
    <property type="molecule type" value="Genomic_DNA"/>
</dbReference>
<dbReference type="InterPro" id="IPR011189">
    <property type="entry name" value="UCP_caspase_lke"/>
</dbReference>
<name>A0AA96Y4U7_9CYAN</name>
<dbReference type="Gene3D" id="3.40.50.1460">
    <property type="match status" value="1"/>
</dbReference>
<dbReference type="PIRSF" id="PIRSF007398">
    <property type="entry name" value="Sll0148_caspase"/>
    <property type="match status" value="1"/>
</dbReference>
<dbReference type="Pfam" id="PF00656">
    <property type="entry name" value="Peptidase_C14"/>
    <property type="match status" value="1"/>
</dbReference>
<reference evidence="2" key="1">
    <citation type="submission" date="2020-05" db="EMBL/GenBank/DDBJ databases">
        <authorList>
            <person name="Zhu T."/>
            <person name="Keshari N."/>
            <person name="Lu X."/>
        </authorList>
    </citation>
    <scope>NUCLEOTIDE SEQUENCE</scope>
    <source>
        <strain evidence="2">NK1-22</strain>
    </source>
</reference>
<accession>A0AA96Y4U7</accession>
<dbReference type="KEGG" id="tog:HNI00_13100"/>
<proteinExistence type="predicted"/>
<dbReference type="InterPro" id="IPR006311">
    <property type="entry name" value="TAT_signal"/>
</dbReference>
<dbReference type="InterPro" id="IPR011600">
    <property type="entry name" value="Pept_C14_caspase"/>
</dbReference>
<dbReference type="PANTHER" id="PTHR48104:SF30">
    <property type="entry name" value="METACASPASE-1"/>
    <property type="match status" value="1"/>
</dbReference>
<dbReference type="RefSeq" id="WP_316786816.1">
    <property type="nucleotide sequence ID" value="NZ_CP053540.1"/>
</dbReference>
<feature type="domain" description="Peptidase C14 caspase" evidence="1">
    <location>
        <begin position="43"/>
        <end position="315"/>
    </location>
</feature>